<dbReference type="SUPFAM" id="SSF55681">
    <property type="entry name" value="Class II aaRS and biotin synthetases"/>
    <property type="match status" value="1"/>
</dbReference>
<evidence type="ECO:0000259" key="16">
    <source>
        <dbReference type="PROSITE" id="PS50862"/>
    </source>
</evidence>
<keyword evidence="6 12" id="KW-0547">Nucleotide-binding</keyword>
<dbReference type="EC" id="6.1.1.11" evidence="12"/>
<evidence type="ECO:0000256" key="6">
    <source>
        <dbReference type="ARBA" id="ARBA00022741"/>
    </source>
</evidence>
<comment type="catalytic activity">
    <reaction evidence="11 12">
        <text>tRNA(Ser) + L-serine + ATP = L-seryl-tRNA(Ser) + AMP + diphosphate + H(+)</text>
        <dbReference type="Rhea" id="RHEA:12292"/>
        <dbReference type="Rhea" id="RHEA-COMP:9669"/>
        <dbReference type="Rhea" id="RHEA-COMP:9703"/>
        <dbReference type="ChEBI" id="CHEBI:15378"/>
        <dbReference type="ChEBI" id="CHEBI:30616"/>
        <dbReference type="ChEBI" id="CHEBI:33019"/>
        <dbReference type="ChEBI" id="CHEBI:33384"/>
        <dbReference type="ChEBI" id="CHEBI:78442"/>
        <dbReference type="ChEBI" id="CHEBI:78533"/>
        <dbReference type="ChEBI" id="CHEBI:456215"/>
        <dbReference type="EC" id="6.1.1.11"/>
    </reaction>
</comment>
<dbReference type="RefSeq" id="WP_012673586.1">
    <property type="nucleotide sequence ID" value="NC_012438.1"/>
</dbReference>
<feature type="binding site" evidence="12 14">
    <location>
        <begin position="350"/>
        <end position="353"/>
    </location>
    <ligand>
        <name>ATP</name>
        <dbReference type="ChEBI" id="CHEBI:30616"/>
    </ligand>
</feature>
<dbReference type="KEGG" id="saf:SULAZ_1214"/>
<keyword evidence="15" id="KW-0175">Coiled coil</keyword>
<dbReference type="Pfam" id="PF02403">
    <property type="entry name" value="Seryl_tRNA_N"/>
    <property type="match status" value="1"/>
</dbReference>
<dbReference type="GO" id="GO:0006434">
    <property type="term" value="P:seryl-tRNA aminoacylation"/>
    <property type="evidence" value="ECO:0007669"/>
    <property type="project" value="UniProtKB-UniRule"/>
</dbReference>
<dbReference type="NCBIfam" id="TIGR00414">
    <property type="entry name" value="serS"/>
    <property type="match status" value="1"/>
</dbReference>
<comment type="function">
    <text evidence="12">Catalyzes the attachment of serine to tRNA(Ser). Is also able to aminoacylate tRNA(Sec) with serine, to form the misacylated tRNA L-seryl-tRNA(Sec), which will be further converted into selenocysteinyl-tRNA(Sec).</text>
</comment>
<keyword evidence="7 12" id="KW-0067">ATP-binding</keyword>
<evidence type="ECO:0000256" key="12">
    <source>
        <dbReference type="HAMAP-Rule" id="MF_00176"/>
    </source>
</evidence>
<protein>
    <recommendedName>
        <fullName evidence="12">Serine--tRNA ligase</fullName>
        <ecNumber evidence="12">6.1.1.11</ecNumber>
    </recommendedName>
    <alternativeName>
        <fullName evidence="12">Seryl-tRNA synthetase</fullName>
        <shortName evidence="12">SerRS</shortName>
    </alternativeName>
    <alternativeName>
        <fullName evidence="12">Seryl-tRNA(Ser/Sec) synthetase</fullName>
    </alternativeName>
</protein>
<comment type="subcellular location">
    <subcellularLocation>
        <location evidence="1 12">Cytoplasm</location>
    </subcellularLocation>
</comment>
<accession>C1DVP8</accession>
<organism evidence="17 18">
    <name type="scientific">Sulfurihydrogenibium azorense (strain DSM 15241 / OCM 825 / Az-Fu1)</name>
    <dbReference type="NCBI Taxonomy" id="204536"/>
    <lineage>
        <taxon>Bacteria</taxon>
        <taxon>Pseudomonadati</taxon>
        <taxon>Aquificota</taxon>
        <taxon>Aquificia</taxon>
        <taxon>Aquificales</taxon>
        <taxon>Hydrogenothermaceae</taxon>
        <taxon>Sulfurihydrogenibium</taxon>
    </lineage>
</organism>
<evidence type="ECO:0000256" key="2">
    <source>
        <dbReference type="ARBA" id="ARBA00005045"/>
    </source>
</evidence>
<comment type="caution">
    <text evidence="12">Lacks conserved residue(s) required for the propagation of feature annotation.</text>
</comment>
<dbReference type="Pfam" id="PF00587">
    <property type="entry name" value="tRNA-synt_2b"/>
    <property type="match status" value="1"/>
</dbReference>
<evidence type="ECO:0000256" key="4">
    <source>
        <dbReference type="ARBA" id="ARBA00022490"/>
    </source>
</evidence>
<dbReference type="PANTHER" id="PTHR43697:SF1">
    <property type="entry name" value="SERINE--TRNA LIGASE"/>
    <property type="match status" value="1"/>
</dbReference>
<dbReference type="UniPathway" id="UPA00906">
    <property type="reaction ID" value="UER00895"/>
</dbReference>
<evidence type="ECO:0000256" key="7">
    <source>
        <dbReference type="ARBA" id="ARBA00022840"/>
    </source>
</evidence>
<dbReference type="PRINTS" id="PR00981">
    <property type="entry name" value="TRNASYNTHSER"/>
</dbReference>
<evidence type="ECO:0000256" key="3">
    <source>
        <dbReference type="ARBA" id="ARBA00010728"/>
    </source>
</evidence>
<keyword evidence="4 12" id="KW-0963">Cytoplasm</keyword>
<keyword evidence="18" id="KW-1185">Reference proteome</keyword>
<dbReference type="HOGENOM" id="CLU_023797_1_1_0"/>
<evidence type="ECO:0000256" key="11">
    <source>
        <dbReference type="ARBA" id="ARBA00048823"/>
    </source>
</evidence>
<sequence length="417" mass="48748">MLDIRLIREKPDFVKERLSTRDPSYAQMIDKLLEIDEERRKIKKEIDDLRAERNEKSKLFPIYKKEGKDTTQIQERVKEIGERIKYLEEKLNTVEEEFNNLILYIPNLPALDVPIGKDENDNVEVRRWGESRKFDFEPLPHFEIGERLGILDFERGAKLSGSRFTVMFKEAARLERALINFMLDVHTKQHGYTEVWTPLLVKSKTLQGTGQLPKFKEDLYKIEDEDLYLIPTAEVTLTNLHADEIIPEDQLPKYYTAYTPCFRKEAGSHGKDVRGILRQHQFDKVELVKIVKPEDSYNELEKLVNEAEKILQLLELPYRVVLLCTGDMGFSAAKTYDIEVWIPSQNRYREISSCSNTEDFQARRAMIRYKDKEGKNHFVHTLNGSGLAVGRTLLAIIENYQKPDGTFEVPKVLRDYL</sequence>
<keyword evidence="5 12" id="KW-0436">Ligase</keyword>
<dbReference type="GO" id="GO:0004828">
    <property type="term" value="F:serine-tRNA ligase activity"/>
    <property type="evidence" value="ECO:0007669"/>
    <property type="project" value="UniProtKB-UniRule"/>
</dbReference>
<evidence type="ECO:0000256" key="15">
    <source>
        <dbReference type="SAM" id="Coils"/>
    </source>
</evidence>
<dbReference type="Gene3D" id="3.30.930.10">
    <property type="entry name" value="Bira Bifunctional Protein, Domain 2"/>
    <property type="match status" value="1"/>
</dbReference>
<dbReference type="InterPro" id="IPR002314">
    <property type="entry name" value="aa-tRNA-synt_IIb"/>
</dbReference>
<comment type="pathway">
    <text evidence="2 12">Aminoacyl-tRNA biosynthesis; selenocysteinyl-tRNA(Sec) biosynthesis; L-seryl-tRNA(Sec) from L-serine and tRNA(Sec): step 1/1.</text>
</comment>
<evidence type="ECO:0000313" key="17">
    <source>
        <dbReference type="EMBL" id="ACN98261.1"/>
    </source>
</evidence>
<dbReference type="InterPro" id="IPR033729">
    <property type="entry name" value="SerRS_core"/>
</dbReference>
<dbReference type="GO" id="GO:0005524">
    <property type="term" value="F:ATP binding"/>
    <property type="evidence" value="ECO:0007669"/>
    <property type="project" value="UniProtKB-UniRule"/>
</dbReference>
<evidence type="ECO:0000256" key="8">
    <source>
        <dbReference type="ARBA" id="ARBA00022917"/>
    </source>
</evidence>
<feature type="binding site" evidence="12 13">
    <location>
        <position position="286"/>
    </location>
    <ligand>
        <name>L-serine</name>
        <dbReference type="ChEBI" id="CHEBI:33384"/>
    </ligand>
</feature>
<dbReference type="OrthoDB" id="9804647at2"/>
<dbReference type="Proteomes" id="UP000001369">
    <property type="component" value="Chromosome"/>
</dbReference>
<evidence type="ECO:0000256" key="5">
    <source>
        <dbReference type="ARBA" id="ARBA00022598"/>
    </source>
</evidence>
<dbReference type="InterPro" id="IPR015866">
    <property type="entry name" value="Ser-tRNA-synth_1_N"/>
</dbReference>
<feature type="binding site" evidence="12">
    <location>
        <position position="385"/>
    </location>
    <ligand>
        <name>L-serine</name>
        <dbReference type="ChEBI" id="CHEBI:33384"/>
    </ligand>
</feature>
<gene>
    <name evidence="12 17" type="primary">serS</name>
    <name evidence="17" type="ordered locus">SULAZ_1214</name>
</gene>
<feature type="binding site" evidence="12">
    <location>
        <begin position="232"/>
        <end position="234"/>
    </location>
    <ligand>
        <name>L-serine</name>
        <dbReference type="ChEBI" id="CHEBI:33384"/>
    </ligand>
</feature>
<comment type="subunit">
    <text evidence="12">Homodimer. The tRNA molecule binds across the dimer.</text>
</comment>
<dbReference type="PANTHER" id="PTHR43697">
    <property type="entry name" value="SERYL-TRNA SYNTHETASE"/>
    <property type="match status" value="1"/>
</dbReference>
<dbReference type="EMBL" id="CP001229">
    <property type="protein sequence ID" value="ACN98261.1"/>
    <property type="molecule type" value="Genomic_DNA"/>
</dbReference>
<dbReference type="PIRSF" id="PIRSF001529">
    <property type="entry name" value="Ser-tRNA-synth_IIa"/>
    <property type="match status" value="1"/>
</dbReference>
<dbReference type="STRING" id="204536.SULAZ_1214"/>
<comment type="domain">
    <text evidence="12">Consists of two distinct domains, a catalytic core and a N-terminal extension that is involved in tRNA binding.</text>
</comment>
<dbReference type="InterPro" id="IPR002317">
    <property type="entry name" value="Ser-tRNA-ligase_type_1"/>
</dbReference>
<keyword evidence="8 12" id="KW-0648">Protein biosynthesis</keyword>
<name>C1DVP8_SULAA</name>
<feature type="binding site" evidence="13">
    <location>
        <position position="232"/>
    </location>
    <ligand>
        <name>L-serine</name>
        <dbReference type="ChEBI" id="CHEBI:33384"/>
    </ligand>
</feature>
<dbReference type="InterPro" id="IPR042103">
    <property type="entry name" value="SerRS_1_N_sf"/>
</dbReference>
<feature type="domain" description="Aminoacyl-transfer RNA synthetases class-II family profile" evidence="16">
    <location>
        <begin position="140"/>
        <end position="410"/>
    </location>
</feature>
<dbReference type="eggNOG" id="COG0172">
    <property type="taxonomic scope" value="Bacteria"/>
</dbReference>
<feature type="binding site" evidence="13">
    <location>
        <position position="263"/>
    </location>
    <ligand>
        <name>L-serine</name>
        <dbReference type="ChEBI" id="CHEBI:33384"/>
    </ligand>
</feature>
<dbReference type="InterPro" id="IPR010978">
    <property type="entry name" value="tRNA-bd_arm"/>
</dbReference>
<proteinExistence type="inferred from homology"/>
<dbReference type="AlphaFoldDB" id="C1DVP8"/>
<evidence type="ECO:0000256" key="10">
    <source>
        <dbReference type="ARBA" id="ARBA00047929"/>
    </source>
</evidence>
<dbReference type="CDD" id="cd00770">
    <property type="entry name" value="SerRS_core"/>
    <property type="match status" value="1"/>
</dbReference>
<dbReference type="HAMAP" id="MF_00176">
    <property type="entry name" value="Ser_tRNA_synth_type1"/>
    <property type="match status" value="1"/>
</dbReference>
<dbReference type="PROSITE" id="PS50862">
    <property type="entry name" value="AA_TRNA_LIGASE_II"/>
    <property type="match status" value="1"/>
</dbReference>
<evidence type="ECO:0000256" key="9">
    <source>
        <dbReference type="ARBA" id="ARBA00023146"/>
    </source>
</evidence>
<evidence type="ECO:0000256" key="13">
    <source>
        <dbReference type="PIRSR" id="PIRSR001529-1"/>
    </source>
</evidence>
<keyword evidence="9 12" id="KW-0030">Aminoacyl-tRNA synthetase</keyword>
<feature type="binding site" evidence="13">
    <location>
        <position position="383"/>
    </location>
    <ligand>
        <name>L-serine</name>
        <dbReference type="ChEBI" id="CHEBI:33384"/>
    </ligand>
</feature>
<evidence type="ECO:0000256" key="14">
    <source>
        <dbReference type="PIRSR" id="PIRSR001529-2"/>
    </source>
</evidence>
<dbReference type="GO" id="GO:0016260">
    <property type="term" value="P:selenocysteine biosynthetic process"/>
    <property type="evidence" value="ECO:0007669"/>
    <property type="project" value="UniProtKB-UniRule"/>
</dbReference>
<dbReference type="SUPFAM" id="SSF46589">
    <property type="entry name" value="tRNA-binding arm"/>
    <property type="match status" value="1"/>
</dbReference>
<evidence type="ECO:0000256" key="1">
    <source>
        <dbReference type="ARBA" id="ARBA00004496"/>
    </source>
</evidence>
<dbReference type="Gene3D" id="1.10.287.40">
    <property type="entry name" value="Serine-tRNA synthetase, tRNA binding domain"/>
    <property type="match status" value="1"/>
</dbReference>
<dbReference type="GO" id="GO:0005737">
    <property type="term" value="C:cytoplasm"/>
    <property type="evidence" value="ECO:0007669"/>
    <property type="project" value="UniProtKB-SubCell"/>
</dbReference>
<comment type="similarity">
    <text evidence="3 12">Belongs to the class-II aminoacyl-tRNA synthetase family. Type-1 seryl-tRNA synthetase subfamily.</text>
</comment>
<comment type="catalytic activity">
    <reaction evidence="10 12">
        <text>tRNA(Sec) + L-serine + ATP = L-seryl-tRNA(Sec) + AMP + diphosphate + H(+)</text>
        <dbReference type="Rhea" id="RHEA:42580"/>
        <dbReference type="Rhea" id="RHEA-COMP:9742"/>
        <dbReference type="Rhea" id="RHEA-COMP:10128"/>
        <dbReference type="ChEBI" id="CHEBI:15378"/>
        <dbReference type="ChEBI" id="CHEBI:30616"/>
        <dbReference type="ChEBI" id="CHEBI:33019"/>
        <dbReference type="ChEBI" id="CHEBI:33384"/>
        <dbReference type="ChEBI" id="CHEBI:78442"/>
        <dbReference type="ChEBI" id="CHEBI:78533"/>
        <dbReference type="ChEBI" id="CHEBI:456215"/>
        <dbReference type="EC" id="6.1.1.11"/>
    </reaction>
</comment>
<reference evidence="17 18" key="1">
    <citation type="journal article" date="2009" name="J. Bacteriol.">
        <title>Complete and draft genome sequences of six members of the Aquificales.</title>
        <authorList>
            <person name="Reysenbach A.L."/>
            <person name="Hamamura N."/>
            <person name="Podar M."/>
            <person name="Griffiths E."/>
            <person name="Ferreira S."/>
            <person name="Hochstein R."/>
            <person name="Heidelberg J."/>
            <person name="Johnson J."/>
            <person name="Mead D."/>
            <person name="Pohorille A."/>
            <person name="Sarmiento M."/>
            <person name="Schweighofer K."/>
            <person name="Seshadri R."/>
            <person name="Voytek M.A."/>
        </authorList>
    </citation>
    <scope>NUCLEOTIDE SEQUENCE [LARGE SCALE GENOMIC DNA]</scope>
    <source>
        <strain evidence="18">Az-Fu1 / DSM 15241 / OCM 825</strain>
    </source>
</reference>
<dbReference type="InterPro" id="IPR006195">
    <property type="entry name" value="aa-tRNA-synth_II"/>
</dbReference>
<evidence type="ECO:0000313" key="18">
    <source>
        <dbReference type="Proteomes" id="UP000001369"/>
    </source>
</evidence>
<dbReference type="InterPro" id="IPR045864">
    <property type="entry name" value="aa-tRNA-synth_II/BPL/LPL"/>
</dbReference>
<feature type="coiled-coil region" evidence="15">
    <location>
        <begin position="25"/>
        <end position="97"/>
    </location>
</feature>
<feature type="binding site" evidence="12 14">
    <location>
        <begin position="263"/>
        <end position="265"/>
    </location>
    <ligand>
        <name>ATP</name>
        <dbReference type="ChEBI" id="CHEBI:30616"/>
    </ligand>
</feature>